<feature type="signal peptide" evidence="2">
    <location>
        <begin position="1"/>
        <end position="21"/>
    </location>
</feature>
<feature type="domain" description="Ig-like" evidence="3">
    <location>
        <begin position="31"/>
        <end position="109"/>
    </location>
</feature>
<protein>
    <recommendedName>
        <fullName evidence="3">Ig-like domain-containing protein</fullName>
    </recommendedName>
</protein>
<evidence type="ECO:0000313" key="4">
    <source>
        <dbReference type="EMBL" id="CAG6697574.1"/>
    </source>
</evidence>
<dbReference type="InterPro" id="IPR036179">
    <property type="entry name" value="Ig-like_dom_sf"/>
</dbReference>
<organism evidence="4">
    <name type="scientific">Cacopsylla melanoneura</name>
    <dbReference type="NCBI Taxonomy" id="428564"/>
    <lineage>
        <taxon>Eukaryota</taxon>
        <taxon>Metazoa</taxon>
        <taxon>Ecdysozoa</taxon>
        <taxon>Arthropoda</taxon>
        <taxon>Hexapoda</taxon>
        <taxon>Insecta</taxon>
        <taxon>Pterygota</taxon>
        <taxon>Neoptera</taxon>
        <taxon>Paraneoptera</taxon>
        <taxon>Hemiptera</taxon>
        <taxon>Sternorrhyncha</taxon>
        <taxon>Psylloidea</taxon>
        <taxon>Psyllidae</taxon>
        <taxon>Psyllinae</taxon>
        <taxon>Cacopsylla</taxon>
    </lineage>
</organism>
<keyword evidence="1" id="KW-0472">Membrane</keyword>
<sequence>MSETMLIWCMLGLIGLGRGMAMTIVQEVSLGDMAILRCPSNDDNHRFQFWELSTRDIIGPGNNVDKQKYKYEVLTGTLYIKGVSTQEKGVYTCISKHLDNPSMSAKSVELVVRQNWETVYEEDSSTNLLRVLVVVLSIALILILSFIVYTLKRDRLSQFRDFIDEESGGTPSPDDISGIAGSYKSTVAPLRPAPPLPPARYPAPLPTGGSSIVIGGFDSSPAMTFDTDFPREFTSVSMAQSKM</sequence>
<keyword evidence="1" id="KW-0812">Transmembrane</keyword>
<dbReference type="InterPro" id="IPR003599">
    <property type="entry name" value="Ig_sub"/>
</dbReference>
<dbReference type="Gene3D" id="2.60.40.10">
    <property type="entry name" value="Immunoglobulins"/>
    <property type="match status" value="1"/>
</dbReference>
<evidence type="ECO:0000256" key="1">
    <source>
        <dbReference type="SAM" id="Phobius"/>
    </source>
</evidence>
<dbReference type="SUPFAM" id="SSF48726">
    <property type="entry name" value="Immunoglobulin"/>
    <property type="match status" value="1"/>
</dbReference>
<feature type="chain" id="PRO_5035703535" description="Ig-like domain-containing protein" evidence="2">
    <location>
        <begin position="22"/>
        <end position="243"/>
    </location>
</feature>
<dbReference type="AlphaFoldDB" id="A0A8D8U350"/>
<dbReference type="SMART" id="SM00409">
    <property type="entry name" value="IG"/>
    <property type="match status" value="1"/>
</dbReference>
<proteinExistence type="predicted"/>
<name>A0A8D8U350_9HEMI</name>
<dbReference type="EMBL" id="HBUF01334100">
    <property type="protein sequence ID" value="CAG6697573.1"/>
    <property type="molecule type" value="Transcribed_RNA"/>
</dbReference>
<feature type="transmembrane region" description="Helical" evidence="1">
    <location>
        <begin position="128"/>
        <end position="151"/>
    </location>
</feature>
<keyword evidence="2" id="KW-0732">Signal</keyword>
<dbReference type="InterPro" id="IPR013783">
    <property type="entry name" value="Ig-like_fold"/>
</dbReference>
<evidence type="ECO:0000256" key="2">
    <source>
        <dbReference type="SAM" id="SignalP"/>
    </source>
</evidence>
<evidence type="ECO:0000259" key="3">
    <source>
        <dbReference type="PROSITE" id="PS50835"/>
    </source>
</evidence>
<keyword evidence="1" id="KW-1133">Transmembrane helix</keyword>
<dbReference type="PROSITE" id="PS50835">
    <property type="entry name" value="IG_LIKE"/>
    <property type="match status" value="1"/>
</dbReference>
<reference evidence="4" key="1">
    <citation type="submission" date="2021-05" db="EMBL/GenBank/DDBJ databases">
        <authorList>
            <person name="Alioto T."/>
            <person name="Alioto T."/>
            <person name="Gomez Garrido J."/>
        </authorList>
    </citation>
    <scope>NUCLEOTIDE SEQUENCE</scope>
</reference>
<dbReference type="EMBL" id="HBUF01334101">
    <property type="protein sequence ID" value="CAG6697574.1"/>
    <property type="molecule type" value="Transcribed_RNA"/>
</dbReference>
<accession>A0A8D8U350</accession>
<dbReference type="InterPro" id="IPR007110">
    <property type="entry name" value="Ig-like_dom"/>
</dbReference>